<evidence type="ECO:0000256" key="1">
    <source>
        <dbReference type="SAM" id="MobiDB-lite"/>
    </source>
</evidence>
<dbReference type="Proteomes" id="UP001139494">
    <property type="component" value="Unassembled WGS sequence"/>
</dbReference>
<evidence type="ECO:0000256" key="2">
    <source>
        <dbReference type="SAM" id="Phobius"/>
    </source>
</evidence>
<dbReference type="EMBL" id="JAHLKM010000002">
    <property type="protein sequence ID" value="MCQ4332574.1"/>
    <property type="molecule type" value="Genomic_DNA"/>
</dbReference>
<keyword evidence="4" id="KW-1185">Reference proteome</keyword>
<keyword evidence="2" id="KW-1133">Transmembrane helix</keyword>
<name>A0A9R1CRX6_9EURY</name>
<accession>A0A9R1CRX6</accession>
<proteinExistence type="predicted"/>
<feature type="transmembrane region" description="Helical" evidence="2">
    <location>
        <begin position="34"/>
        <end position="55"/>
    </location>
</feature>
<dbReference type="AlphaFoldDB" id="A0A9R1CRX6"/>
<dbReference type="InterPro" id="IPR055972">
    <property type="entry name" value="DUF7550"/>
</dbReference>
<sequence>MDDEDHDDHDHHPHGSTGSRSTAPQSEYTARQTLVGAAIALVGLAVTFGVPLAVLL</sequence>
<feature type="region of interest" description="Disordered" evidence="1">
    <location>
        <begin position="1"/>
        <end position="28"/>
    </location>
</feature>
<dbReference type="RefSeq" id="WP_256028501.1">
    <property type="nucleotide sequence ID" value="NZ_JAHLKM010000002.1"/>
</dbReference>
<evidence type="ECO:0000313" key="4">
    <source>
        <dbReference type="Proteomes" id="UP001139494"/>
    </source>
</evidence>
<comment type="caution">
    <text evidence="3">The sequence shown here is derived from an EMBL/GenBank/DDBJ whole genome shotgun (WGS) entry which is preliminary data.</text>
</comment>
<gene>
    <name evidence="3" type="ORF">KM295_03530</name>
</gene>
<keyword evidence="2" id="KW-0812">Transmembrane</keyword>
<protein>
    <submittedName>
        <fullName evidence="3">Uncharacterized protein</fullName>
    </submittedName>
</protein>
<feature type="compositionally biased region" description="Polar residues" evidence="1">
    <location>
        <begin position="16"/>
        <end position="28"/>
    </location>
</feature>
<keyword evidence="2" id="KW-0472">Membrane</keyword>
<organism evidence="3 4">
    <name type="scientific">Natronomonas aquatica</name>
    <dbReference type="NCBI Taxonomy" id="2841590"/>
    <lineage>
        <taxon>Archaea</taxon>
        <taxon>Methanobacteriati</taxon>
        <taxon>Methanobacteriota</taxon>
        <taxon>Stenosarchaea group</taxon>
        <taxon>Halobacteria</taxon>
        <taxon>Halobacteriales</taxon>
        <taxon>Natronomonadaceae</taxon>
        <taxon>Natronomonas</taxon>
    </lineage>
</organism>
<evidence type="ECO:0000313" key="3">
    <source>
        <dbReference type="EMBL" id="MCQ4332574.1"/>
    </source>
</evidence>
<dbReference type="Pfam" id="PF24418">
    <property type="entry name" value="DUF7550"/>
    <property type="match status" value="1"/>
</dbReference>
<reference evidence="3" key="1">
    <citation type="journal article" date="2023" name="Front. Microbiol.">
        <title>Genomic-based phylogenetic and metabolic analyses of the genus Natronomonas, and description of Natronomonas aquatica sp. nov.</title>
        <authorList>
            <person name="Garcia-Roldan A."/>
            <person name="Duran-Viseras A."/>
            <person name="de la Haba R.R."/>
            <person name="Corral P."/>
            <person name="Sanchez-Porro C."/>
            <person name="Ventosa A."/>
        </authorList>
    </citation>
    <scope>NUCLEOTIDE SEQUENCE</scope>
    <source>
        <strain evidence="3">F2-12</strain>
    </source>
</reference>